<name>A0ACC1IEI5_9FUNG</name>
<gene>
    <name evidence="1" type="ORF">LPJ66_005936</name>
</gene>
<proteinExistence type="predicted"/>
<evidence type="ECO:0000313" key="1">
    <source>
        <dbReference type="EMBL" id="KAJ1893132.1"/>
    </source>
</evidence>
<accession>A0ACC1IEI5</accession>
<evidence type="ECO:0000313" key="2">
    <source>
        <dbReference type="Proteomes" id="UP001150581"/>
    </source>
</evidence>
<sequence length="1272" mass="137245">MTTHNCQQYLEKVKNVDQDLRGMAVSDLLSYLKSPEAKLSNVDGGLYSESLVSSLSDPQSYVQNLAIECLGQLVGLISTDTVLAIVIAICNSIKSKGKYSGNSALSMALRVVVSRAAEDVSNRSALANQATPIVQALDKSNSLPADVTVDIFVALSEILTHAGDHLAADADTVANVQTQLLGYISHESIPVRRRAIEALGKFVVSVPGERSDQALDIIFRRYSTSSSDSDSVILLRVLVNITRQSPSRVASLIPTIIDAELRTVDESESERRVASLIALETIVRHCPELAHGRRDEIYDSAITALKFDPNYNYGDEDEDEDGADDGMMTGSDEDFGDDFDDDIYEDDQDDSWEIRLNGVKLLSGLIKSSLYTPDNMVSHIGAALIGCFKEREDIVRAEILLAYATILDLLKAPVGVPSTVAMDVENNVPELLSQQAPRTVSALISAIKSYPKATETKQLGFVIFSRLVVIHNSILDAHLSTITPVLVSTLDAEDTAGALQSVSTSLVKTNLKLDVLEFLRVFLTRENMSDAAAEFVFVAKDGITKSVSSKTFQVPATSFDVAASLVNLLRQSADNDARDISRFNGWIQEMATLSLSTANATDKTLRTRVCVFIGTLLRQFGDVVDASAVDQALQTLTTWKHGFTHNLVLINALVTAASQPTRLPRAKVLEVAPSALKQAVGLLGQNDPAINAGALEVIKLLSGYSSDVLSGISDRILQGVIDLMSRASVSPPSLALKVLAQVCPCVSKSNIKDVVPTLIKLTSAVVVYEHQSSSALGELFENVGRKFPETVYYWNAELIDNWRAAYAQFIKQRSSSGSEAIQAQFPSQNLANAAKSILALYTGYYQAKGLAWSNDFLSKNINSAPQSAGDAARACLALRTLGYAALRDMLARDEPLVKHLNDLAECKNEDVRSEAAIALGSHAGSNPDTLPALFANATSADSTGALSMFQAVKVAIEHVVGTKRDSSVASDMWAQVTQYVKSAEKPLPDAVAQILAVFAVSFPTTYIPQLAACIGASGSNVDAKLTFITAFRTLLADKQLTLACEEQIGLVLPTVLANISDIDVNVRRLSLLAMYTIIQSKPALIEGIVSSIQPVLFAQTKIDTSLIRTVTMGPFTKKIDDGLEARKCAYQCVHVLVRKMPAAINTNDFIDCVLRGMDEEQEVRAVVQQIVSESVSSLTSVYAANLDTLLSVVAATLEKKPHPKAVKHELERFNDMIRSTVGILVSLEPASKMPGVRASKYKDLVAKVASSTEGSMSVYYKEIVSTPDSASK</sequence>
<organism evidence="1 2">
    <name type="scientific">Kickxella alabastrina</name>
    <dbReference type="NCBI Taxonomy" id="61397"/>
    <lineage>
        <taxon>Eukaryota</taxon>
        <taxon>Fungi</taxon>
        <taxon>Fungi incertae sedis</taxon>
        <taxon>Zoopagomycota</taxon>
        <taxon>Kickxellomycotina</taxon>
        <taxon>Kickxellomycetes</taxon>
        <taxon>Kickxellales</taxon>
        <taxon>Kickxellaceae</taxon>
        <taxon>Kickxella</taxon>
    </lineage>
</organism>
<comment type="caution">
    <text evidence="1">The sequence shown here is derived from an EMBL/GenBank/DDBJ whole genome shotgun (WGS) entry which is preliminary data.</text>
</comment>
<keyword evidence="2" id="KW-1185">Reference proteome</keyword>
<protein>
    <submittedName>
        <fullName evidence="1">Uncharacterized protein</fullName>
    </submittedName>
</protein>
<dbReference type="Proteomes" id="UP001150581">
    <property type="component" value="Unassembled WGS sequence"/>
</dbReference>
<reference evidence="1" key="1">
    <citation type="submission" date="2022-07" db="EMBL/GenBank/DDBJ databases">
        <title>Phylogenomic reconstructions and comparative analyses of Kickxellomycotina fungi.</title>
        <authorList>
            <person name="Reynolds N.K."/>
            <person name="Stajich J.E."/>
            <person name="Barry K."/>
            <person name="Grigoriev I.V."/>
            <person name="Crous P."/>
            <person name="Smith M.E."/>
        </authorList>
    </citation>
    <scope>NUCLEOTIDE SEQUENCE</scope>
    <source>
        <strain evidence="1">Benny 63K</strain>
    </source>
</reference>
<dbReference type="EMBL" id="JANBPG010000880">
    <property type="protein sequence ID" value="KAJ1893132.1"/>
    <property type="molecule type" value="Genomic_DNA"/>
</dbReference>